<dbReference type="EMBL" id="CP083974">
    <property type="protein sequence ID" value="UZF45697.1"/>
    <property type="molecule type" value="Genomic_DNA"/>
</dbReference>
<protein>
    <submittedName>
        <fullName evidence="3">Nuclear transport factor 2 family protein</fullName>
    </submittedName>
</protein>
<dbReference type="Pfam" id="PF13577">
    <property type="entry name" value="SnoaL_4"/>
    <property type="match status" value="1"/>
</dbReference>
<proteinExistence type="predicted"/>
<evidence type="ECO:0000259" key="2">
    <source>
        <dbReference type="Pfam" id="PF13577"/>
    </source>
</evidence>
<dbReference type="Proteomes" id="UP001162740">
    <property type="component" value="Chromosome"/>
</dbReference>
<reference evidence="3 4" key="1">
    <citation type="journal article" date="2021" name="Front. Microbiol.">
        <title>Bacterial Transformation of Aromatic Monomers in Softwood Black Liquor.</title>
        <authorList>
            <person name="Navas L.E."/>
            <person name="Dexter G."/>
            <person name="Liu J."/>
            <person name="Levy-Booth D."/>
            <person name="Cho M."/>
            <person name="Jang S.K."/>
            <person name="Mansfield S.D."/>
            <person name="Renneckar S."/>
            <person name="Mohn W.W."/>
            <person name="Eltis L.D."/>
        </authorList>
    </citation>
    <scope>NUCLEOTIDE SEQUENCE [LARGE SCALE GENOMIC DNA]</scope>
    <source>
        <strain evidence="3 4">GD02</strain>
    </source>
</reference>
<organism evidence="3 4">
    <name type="scientific">Rhodococcus rhodochrous</name>
    <dbReference type="NCBI Taxonomy" id="1829"/>
    <lineage>
        <taxon>Bacteria</taxon>
        <taxon>Bacillati</taxon>
        <taxon>Actinomycetota</taxon>
        <taxon>Actinomycetes</taxon>
        <taxon>Mycobacteriales</taxon>
        <taxon>Nocardiaceae</taxon>
        <taxon>Rhodococcus</taxon>
    </lineage>
</organism>
<evidence type="ECO:0000313" key="4">
    <source>
        <dbReference type="Proteomes" id="UP001162740"/>
    </source>
</evidence>
<feature type="domain" description="SnoaL-like" evidence="2">
    <location>
        <begin position="21"/>
        <end position="142"/>
    </location>
</feature>
<dbReference type="AlphaFoldDB" id="A0AA47AC57"/>
<dbReference type="CDD" id="cd00531">
    <property type="entry name" value="NTF2_like"/>
    <property type="match status" value="1"/>
</dbReference>
<dbReference type="InterPro" id="IPR037401">
    <property type="entry name" value="SnoaL-like"/>
</dbReference>
<gene>
    <name evidence="3" type="ORF">KUM34_003110</name>
</gene>
<dbReference type="RefSeq" id="WP_229583460.1">
    <property type="nucleotide sequence ID" value="NZ_CP083974.1"/>
</dbReference>
<feature type="region of interest" description="Disordered" evidence="1">
    <location>
        <begin position="172"/>
        <end position="205"/>
    </location>
</feature>
<dbReference type="SUPFAM" id="SSF54427">
    <property type="entry name" value="NTF2-like"/>
    <property type="match status" value="1"/>
</dbReference>
<evidence type="ECO:0000313" key="3">
    <source>
        <dbReference type="EMBL" id="UZF45697.1"/>
    </source>
</evidence>
<evidence type="ECO:0000256" key="1">
    <source>
        <dbReference type="SAM" id="MobiDB-lite"/>
    </source>
</evidence>
<accession>A0AA47AC57</accession>
<dbReference type="InterPro" id="IPR032710">
    <property type="entry name" value="NTF2-like_dom_sf"/>
</dbReference>
<sequence>MITDPESTETPPLSELAGAVRELQDKQAIRECLMTYSRAVDRLDRELLLSVYHPDAVDDHGVFVGSPEQFADWAIDMHTRTHLSHQHAIFNITYDLDGDVAHSETYYMFVGINREGKPLTMSGGRYLDRFEKRNGHWAIAARVCIRDWAPLDSIPDQLDQVAMTVVKNLPERTKSLMRTGPQPSRDRSDISYQRPLTIDPSRLDD</sequence>
<dbReference type="Gene3D" id="3.10.450.50">
    <property type="match status" value="1"/>
</dbReference>
<name>A0AA47AC57_RHORH</name>